<proteinExistence type="predicted"/>
<evidence type="ECO:0000259" key="2">
    <source>
        <dbReference type="Pfam" id="PF12358"/>
    </source>
</evidence>
<protein>
    <submittedName>
        <fullName evidence="3">DUF3644 domain-containing protein</fullName>
    </submittedName>
</protein>
<feature type="transmembrane region" description="Helical" evidence="1">
    <location>
        <begin position="101"/>
        <end position="118"/>
    </location>
</feature>
<dbReference type="Proteomes" id="UP000544122">
    <property type="component" value="Unassembled WGS sequence"/>
</dbReference>
<accession>A0A7Y4GRV1</accession>
<dbReference type="EMBL" id="JAAVLX010000004">
    <property type="protein sequence ID" value="NOJ40564.1"/>
    <property type="molecule type" value="Genomic_DNA"/>
</dbReference>
<dbReference type="Pfam" id="PF12358">
    <property type="entry name" value="DUF3644"/>
    <property type="match status" value="1"/>
</dbReference>
<evidence type="ECO:0000313" key="4">
    <source>
        <dbReference type="Proteomes" id="UP000544122"/>
    </source>
</evidence>
<keyword evidence="1" id="KW-0812">Transmembrane</keyword>
<keyword evidence="1" id="KW-0472">Membrane</keyword>
<evidence type="ECO:0000256" key="1">
    <source>
        <dbReference type="SAM" id="Phobius"/>
    </source>
</evidence>
<reference evidence="3 4" key="1">
    <citation type="submission" date="2020-03" db="EMBL/GenBank/DDBJ databases">
        <title>Bradyrhizobium diversity isolated from nodules of Indigofera sp.</title>
        <authorList>
            <person name="Klepa M."/>
            <person name="Helene L."/>
            <person name="Hungria M."/>
        </authorList>
    </citation>
    <scope>NUCLEOTIDE SEQUENCE [LARGE SCALE GENOMIC DNA]</scope>
    <source>
        <strain evidence="3 4">WSM 1791</strain>
    </source>
</reference>
<dbReference type="RefSeq" id="WP_171579825.1">
    <property type="nucleotide sequence ID" value="NZ_JAAVLX010000004.1"/>
</dbReference>
<name>A0A7Y4GRV1_9BRAD</name>
<dbReference type="InterPro" id="IPR022104">
    <property type="entry name" value="DUF3644"/>
</dbReference>
<evidence type="ECO:0000313" key="3">
    <source>
        <dbReference type="EMBL" id="NOJ40564.1"/>
    </source>
</evidence>
<organism evidence="3 4">
    <name type="scientific">Bradyrhizobium australiense</name>
    <dbReference type="NCBI Taxonomy" id="2721161"/>
    <lineage>
        <taxon>Bacteria</taxon>
        <taxon>Pseudomonadati</taxon>
        <taxon>Pseudomonadota</taxon>
        <taxon>Alphaproteobacteria</taxon>
        <taxon>Hyphomicrobiales</taxon>
        <taxon>Nitrobacteraceae</taxon>
        <taxon>Bradyrhizobium</taxon>
    </lineage>
</organism>
<gene>
    <name evidence="3" type="ORF">HCN58_13310</name>
</gene>
<keyword evidence="4" id="KW-1185">Reference proteome</keyword>
<comment type="caution">
    <text evidence="3">The sequence shown here is derived from an EMBL/GenBank/DDBJ whole genome shotgun (WGS) entry which is preliminary data.</text>
</comment>
<dbReference type="AlphaFoldDB" id="A0A7Y4GRV1"/>
<feature type="domain" description="DUF3644" evidence="2">
    <location>
        <begin position="74"/>
        <end position="256"/>
    </location>
</feature>
<sequence length="389" mass="45037">MIKAFCEQTDLNDQQILSYFTRPRRTVNHRVISGIRTGRYFPGVAASTEEELAQFKTRWPRLSVSKGKIREIEELIAKSREAMISAIQSYNNPRVSFRSEIFVVLSMIAWTYLLHAYYRKQNISYYYYSIKDGVYVVEKTAAGQLKLWDLAKCLREQQCPLDDATKANLDFILNLRHEVEHRSTGNIDQKVASKLQATALNFNTTLAKLFGSEYRIDTEFGVAIQMASFAQDQAKALYGNADILPTIEGVIDDYDRGVPDDIYRDVRYAFKIVFVEQACNREGQADQVVTFVRAGTETADSIQRVLVREKEKPKYKPSSIVKEMRRAGFHRFSLHHHTELWKRYDAKNPKNGYGVLLSDSQWYFYENWLELVKHELEAAGDQYRNARIA</sequence>
<keyword evidence="1" id="KW-1133">Transmembrane helix</keyword>